<dbReference type="InterPro" id="IPR018062">
    <property type="entry name" value="HTH_AraC-typ_CS"/>
</dbReference>
<evidence type="ECO:0000256" key="1">
    <source>
        <dbReference type="ARBA" id="ARBA00000085"/>
    </source>
</evidence>
<keyword evidence="9" id="KW-0805">Transcription regulation</keyword>
<dbReference type="InterPro" id="IPR018060">
    <property type="entry name" value="HTH_AraC"/>
</dbReference>
<dbReference type="PROSITE" id="PS01124">
    <property type="entry name" value="HTH_ARAC_FAMILY_2"/>
    <property type="match status" value="1"/>
</dbReference>
<dbReference type="PANTHER" id="PTHR43547">
    <property type="entry name" value="TWO-COMPONENT HISTIDINE KINASE"/>
    <property type="match status" value="1"/>
</dbReference>
<evidence type="ECO:0000256" key="11">
    <source>
        <dbReference type="ARBA" id="ARBA00023163"/>
    </source>
</evidence>
<dbReference type="SUPFAM" id="SSF47384">
    <property type="entry name" value="Homodimeric domain of signal transducing histidine kinase"/>
    <property type="match status" value="1"/>
</dbReference>
<sequence>MSPLFCRINLLLLAALILGYGVAYGQKTKMSFNHLTVENGLSQSSVLSIAQDSMGFMWFGTKDGLNKYNSRSFEIYKREKGNKSSLSSSQNINALITDRKGNLWVGTQKGLNRYLPEKNAFKRYLHNAEDRNSLSNNIIRSLYEDKKGNIWVGTDSGLNKLGNDGKFQRFLPGKMGSGLAHQLVKTICEDHEGNLWVGTLQGLTKISLQKGNYRFESYYHKTGDPNSLIDNDISVVFEDLKHNLWVGTHNNGLELFNPKTGVFKHFTARRGVPGSISSNVIRKIKVDQDGRLWVSTLNGINIFNPETDTFTVLNHNPEDASSLNQNSIYDILKDAAGSMWMGTYYGGVNFYHANSTPFKGYKSTLGKNGLSSNVVSSIVEDENHNLWIGTEAEGLNYYNRTTGKFTSFKHDPENPSSLSSNLVKAISIDQKGKVWIGTYEGGLDVYLPGTNSFKHYKPDPSNPKALNSNRIVCLLHDSQDRLWVGTRAHGLFLYNENEDNFSPFNRQSNQQDLRFTRYLFEDSKKNIWIATNSGTYILGPNAKQVRRFTIADKSTAFDDINLIQEDITGTIWLGSYDSGLIRYHPARNKIKFYTTANGLPSNVVLGVLEDNHGYLWISTADGLAKFDKKVFKTFTVQDGLPGNVFNYNSFFKDSKGEFFFGGYNGLVSFFPDQIRENKKVPKVIFTRLRLFNKTVAIGDESNLLSRNISLTKEITFSHSQNIFSFDFAVLNYIKSEKNKYAYKLEGADKDWNFVTSPTATFNNLPSGTYKLLIRGANNDGVWADYPEEMIIHVLPPFWKTWWAYLIYGICLSAILFLVFRFLWIRALLRKEHEVYQMKMDFFTNVSHEIRTPLTLIVGPLENLINDTKESPRLNRRLLTVKKNAGRLTRLVNELMDFRKEEAGKMTLNVSPENIVEFAKEIYLSFQYLAIKHHIDYQFNSSEDNIEVYFDHSQLEKVFFNLLSNAFKFTPDYGVIVLSVKRGEKGYVEISVIDNGKGIPEDSRDKIFTNFYQVKDPLSRHSGTGIGLALSKKIARLHHGDLLLLSNQLPNGTSMQTCFCLKLKTGSQHFKKEELIPQYVNVESPDLYRLPQEVALEEEPAFTEQSIAEERVTLLIVEDNPEIRDFVKASLKPFYHILEAEDGGRGVEVAFEKIPDIIVSDVMMPVMDGLELCRTLKTDPRTSHIPIILLTARSGNIHEVSGLKTGAEAYITKPFSIDVLQLNIKNLLSLQANMRRKFSQQITLQPSNILIESSDEEFLNKIMGIIENNFSVDDFNVNILAAEVGMSTPILYKKIKTLTGLTVNNFIKSVRLKRAAQLLRQDTYTVYEVAYMVGFSDSKYFSKEFVKQFGRTPSDYITEEF</sequence>
<dbReference type="InterPro" id="IPR003661">
    <property type="entry name" value="HisK_dim/P_dom"/>
</dbReference>
<dbReference type="Gene3D" id="1.10.10.60">
    <property type="entry name" value="Homeodomain-like"/>
    <property type="match status" value="1"/>
</dbReference>
<evidence type="ECO:0000313" key="18">
    <source>
        <dbReference type="Proteomes" id="UP000192756"/>
    </source>
</evidence>
<dbReference type="InterPro" id="IPR036890">
    <property type="entry name" value="HATPase_C_sf"/>
</dbReference>
<dbReference type="Pfam" id="PF07494">
    <property type="entry name" value="Reg_prop"/>
    <property type="match status" value="10"/>
</dbReference>
<feature type="domain" description="HTH araC/xylS-type" evidence="14">
    <location>
        <begin position="1259"/>
        <end position="1358"/>
    </location>
</feature>
<evidence type="ECO:0000256" key="10">
    <source>
        <dbReference type="ARBA" id="ARBA00023125"/>
    </source>
</evidence>
<evidence type="ECO:0000256" key="6">
    <source>
        <dbReference type="ARBA" id="ARBA00022777"/>
    </source>
</evidence>
<dbReference type="STRING" id="151894.SAMN04488524_0096"/>
<dbReference type="PROSITE" id="PS00041">
    <property type="entry name" value="HTH_ARAC_FAMILY_1"/>
    <property type="match status" value="1"/>
</dbReference>
<keyword evidence="7" id="KW-0067">ATP-binding</keyword>
<dbReference type="PROSITE" id="PS50109">
    <property type="entry name" value="HIS_KIN"/>
    <property type="match status" value="1"/>
</dbReference>
<dbReference type="InterPro" id="IPR004358">
    <property type="entry name" value="Sig_transdc_His_kin-like_C"/>
</dbReference>
<feature type="modified residue" description="4-aspartylphosphate" evidence="12">
    <location>
        <position position="1160"/>
    </location>
</feature>
<dbReference type="Pfam" id="PF00512">
    <property type="entry name" value="HisKA"/>
    <property type="match status" value="1"/>
</dbReference>
<evidence type="ECO:0000259" key="14">
    <source>
        <dbReference type="PROSITE" id="PS01124"/>
    </source>
</evidence>
<evidence type="ECO:0000259" key="15">
    <source>
        <dbReference type="PROSITE" id="PS50109"/>
    </source>
</evidence>
<dbReference type="SMART" id="SM00388">
    <property type="entry name" value="HisKA"/>
    <property type="match status" value="1"/>
</dbReference>
<evidence type="ECO:0000256" key="12">
    <source>
        <dbReference type="PROSITE-ProRule" id="PRU00169"/>
    </source>
</evidence>
<keyword evidence="3 12" id="KW-0597">Phosphoprotein</keyword>
<name>A0A1W1YPT0_9SPHI</name>
<keyword evidence="18" id="KW-1185">Reference proteome</keyword>
<dbReference type="GO" id="GO:0000155">
    <property type="term" value="F:phosphorelay sensor kinase activity"/>
    <property type="evidence" value="ECO:0007669"/>
    <property type="project" value="InterPro"/>
</dbReference>
<evidence type="ECO:0000256" key="4">
    <source>
        <dbReference type="ARBA" id="ARBA00022679"/>
    </source>
</evidence>
<keyword evidence="13" id="KW-1133">Transmembrane helix</keyword>
<keyword evidence="11" id="KW-0804">Transcription</keyword>
<dbReference type="SUPFAM" id="SSF55874">
    <property type="entry name" value="ATPase domain of HSP90 chaperone/DNA topoisomerase II/histidine kinase"/>
    <property type="match status" value="1"/>
</dbReference>
<dbReference type="FunFam" id="3.30.565.10:FF:000037">
    <property type="entry name" value="Hybrid sensor histidine kinase/response regulator"/>
    <property type="match status" value="1"/>
</dbReference>
<dbReference type="FunFam" id="1.10.287.130:FF:000045">
    <property type="entry name" value="Two-component system sensor histidine kinase/response regulator"/>
    <property type="match status" value="1"/>
</dbReference>
<comment type="catalytic activity">
    <reaction evidence="1">
        <text>ATP + protein L-histidine = ADP + protein N-phospho-L-histidine.</text>
        <dbReference type="EC" id="2.7.13.3"/>
    </reaction>
</comment>
<dbReference type="SUPFAM" id="SSF46689">
    <property type="entry name" value="Homeodomain-like"/>
    <property type="match status" value="1"/>
</dbReference>
<keyword evidence="13" id="KW-0472">Membrane</keyword>
<dbReference type="CDD" id="cd00082">
    <property type="entry name" value="HisKA"/>
    <property type="match status" value="1"/>
</dbReference>
<proteinExistence type="predicted"/>
<evidence type="ECO:0000256" key="2">
    <source>
        <dbReference type="ARBA" id="ARBA00012438"/>
    </source>
</evidence>
<dbReference type="PANTHER" id="PTHR43547:SF2">
    <property type="entry name" value="HYBRID SIGNAL TRANSDUCTION HISTIDINE KINASE C"/>
    <property type="match status" value="1"/>
</dbReference>
<feature type="transmembrane region" description="Helical" evidence="13">
    <location>
        <begin position="801"/>
        <end position="823"/>
    </location>
</feature>
<dbReference type="Pfam" id="PF00072">
    <property type="entry name" value="Response_reg"/>
    <property type="match status" value="1"/>
</dbReference>
<evidence type="ECO:0000256" key="13">
    <source>
        <dbReference type="SAM" id="Phobius"/>
    </source>
</evidence>
<dbReference type="Proteomes" id="UP000192756">
    <property type="component" value="Unassembled WGS sequence"/>
</dbReference>
<dbReference type="SMART" id="SM00342">
    <property type="entry name" value="HTH_ARAC"/>
    <property type="match status" value="1"/>
</dbReference>
<evidence type="ECO:0000259" key="16">
    <source>
        <dbReference type="PROSITE" id="PS50110"/>
    </source>
</evidence>
<dbReference type="PRINTS" id="PR00344">
    <property type="entry name" value="BCTRLSENSOR"/>
</dbReference>
<dbReference type="InterPro" id="IPR011110">
    <property type="entry name" value="Reg_prop"/>
</dbReference>
<dbReference type="PROSITE" id="PS50110">
    <property type="entry name" value="RESPONSE_REGULATORY"/>
    <property type="match status" value="1"/>
</dbReference>
<dbReference type="Pfam" id="PF02518">
    <property type="entry name" value="HATPase_c"/>
    <property type="match status" value="1"/>
</dbReference>
<dbReference type="EC" id="2.7.13.3" evidence="2"/>
<dbReference type="Gene3D" id="3.40.50.2300">
    <property type="match status" value="1"/>
</dbReference>
<dbReference type="SUPFAM" id="SSF52172">
    <property type="entry name" value="CheY-like"/>
    <property type="match status" value="1"/>
</dbReference>
<evidence type="ECO:0000313" key="17">
    <source>
        <dbReference type="EMBL" id="SMC38136.1"/>
    </source>
</evidence>
<dbReference type="InterPro" id="IPR005467">
    <property type="entry name" value="His_kinase_dom"/>
</dbReference>
<evidence type="ECO:0000256" key="3">
    <source>
        <dbReference type="ARBA" id="ARBA00022553"/>
    </source>
</evidence>
<dbReference type="SMART" id="SM00448">
    <property type="entry name" value="REC"/>
    <property type="match status" value="1"/>
</dbReference>
<dbReference type="Gene3D" id="2.130.10.10">
    <property type="entry name" value="YVTN repeat-like/Quinoprotein amine dehydrogenase"/>
    <property type="match status" value="5"/>
</dbReference>
<dbReference type="InterPro" id="IPR001789">
    <property type="entry name" value="Sig_transdc_resp-reg_receiver"/>
</dbReference>
<dbReference type="CDD" id="cd00075">
    <property type="entry name" value="HATPase"/>
    <property type="match status" value="1"/>
</dbReference>
<dbReference type="InterPro" id="IPR009057">
    <property type="entry name" value="Homeodomain-like_sf"/>
</dbReference>
<evidence type="ECO:0000256" key="9">
    <source>
        <dbReference type="ARBA" id="ARBA00023015"/>
    </source>
</evidence>
<accession>A0A1W1YPT0</accession>
<dbReference type="SUPFAM" id="SSF63829">
    <property type="entry name" value="Calcium-dependent phosphotriesterase"/>
    <property type="match status" value="3"/>
</dbReference>
<dbReference type="Gene3D" id="2.60.40.10">
    <property type="entry name" value="Immunoglobulins"/>
    <property type="match status" value="1"/>
</dbReference>
<dbReference type="InterPro" id="IPR013783">
    <property type="entry name" value="Ig-like_fold"/>
</dbReference>
<reference evidence="18" key="1">
    <citation type="submission" date="2017-04" db="EMBL/GenBank/DDBJ databases">
        <authorList>
            <person name="Varghese N."/>
            <person name="Submissions S."/>
        </authorList>
    </citation>
    <scope>NUCLEOTIDE SEQUENCE [LARGE SCALE GENOMIC DNA]</scope>
    <source>
        <strain evidence="18">DSM 12126</strain>
    </source>
</reference>
<dbReference type="FunFam" id="2.60.40.10:FF:000791">
    <property type="entry name" value="Two-component system sensor histidine kinase/response regulator"/>
    <property type="match status" value="1"/>
</dbReference>
<dbReference type="InterPro" id="IPR011006">
    <property type="entry name" value="CheY-like_superfamily"/>
</dbReference>
<dbReference type="InterPro" id="IPR003594">
    <property type="entry name" value="HATPase_dom"/>
</dbReference>
<keyword evidence="6" id="KW-0418">Kinase</keyword>
<keyword evidence="8" id="KW-0902">Two-component regulatory system</keyword>
<dbReference type="Gene3D" id="1.10.287.130">
    <property type="match status" value="1"/>
</dbReference>
<dbReference type="GO" id="GO:0005524">
    <property type="term" value="F:ATP binding"/>
    <property type="evidence" value="ECO:0007669"/>
    <property type="project" value="UniProtKB-KW"/>
</dbReference>
<keyword evidence="5" id="KW-0547">Nucleotide-binding</keyword>
<keyword evidence="10" id="KW-0238">DNA-binding</keyword>
<dbReference type="GO" id="GO:0003700">
    <property type="term" value="F:DNA-binding transcription factor activity"/>
    <property type="evidence" value="ECO:0007669"/>
    <property type="project" value="InterPro"/>
</dbReference>
<keyword evidence="4" id="KW-0808">Transferase</keyword>
<gene>
    <name evidence="17" type="ORF">SAMN04488524_0096</name>
</gene>
<dbReference type="Pfam" id="PF07495">
    <property type="entry name" value="Y_Y_Y"/>
    <property type="match status" value="1"/>
</dbReference>
<feature type="domain" description="Response regulatory" evidence="16">
    <location>
        <begin position="1112"/>
        <end position="1227"/>
    </location>
</feature>
<feature type="domain" description="Histidine kinase" evidence="15">
    <location>
        <begin position="844"/>
        <end position="1062"/>
    </location>
</feature>
<dbReference type="InterPro" id="IPR011123">
    <property type="entry name" value="Y_Y_Y"/>
</dbReference>
<protein>
    <recommendedName>
        <fullName evidence="2">histidine kinase</fullName>
        <ecNumber evidence="2">2.7.13.3</ecNumber>
    </recommendedName>
</protein>
<dbReference type="InterPro" id="IPR036097">
    <property type="entry name" value="HisK_dim/P_sf"/>
</dbReference>
<dbReference type="RefSeq" id="WP_084236357.1">
    <property type="nucleotide sequence ID" value="NZ_FWXT01000001.1"/>
</dbReference>
<dbReference type="SMART" id="SM00387">
    <property type="entry name" value="HATPase_c"/>
    <property type="match status" value="1"/>
</dbReference>
<dbReference type="InterPro" id="IPR015943">
    <property type="entry name" value="WD40/YVTN_repeat-like_dom_sf"/>
</dbReference>
<evidence type="ECO:0000256" key="8">
    <source>
        <dbReference type="ARBA" id="ARBA00023012"/>
    </source>
</evidence>
<dbReference type="Pfam" id="PF12833">
    <property type="entry name" value="HTH_18"/>
    <property type="match status" value="1"/>
</dbReference>
<dbReference type="EMBL" id="FWXT01000001">
    <property type="protein sequence ID" value="SMC38136.1"/>
    <property type="molecule type" value="Genomic_DNA"/>
</dbReference>
<dbReference type="GO" id="GO:0043565">
    <property type="term" value="F:sequence-specific DNA binding"/>
    <property type="evidence" value="ECO:0007669"/>
    <property type="project" value="InterPro"/>
</dbReference>
<evidence type="ECO:0000256" key="5">
    <source>
        <dbReference type="ARBA" id="ARBA00022741"/>
    </source>
</evidence>
<dbReference type="OrthoDB" id="9809670at2"/>
<organism evidence="17 18">
    <name type="scientific">Pedobacter africanus</name>
    <dbReference type="NCBI Taxonomy" id="151894"/>
    <lineage>
        <taxon>Bacteria</taxon>
        <taxon>Pseudomonadati</taxon>
        <taxon>Bacteroidota</taxon>
        <taxon>Sphingobacteriia</taxon>
        <taxon>Sphingobacteriales</taxon>
        <taxon>Sphingobacteriaceae</taxon>
        <taxon>Pedobacter</taxon>
    </lineage>
</organism>
<evidence type="ECO:0000256" key="7">
    <source>
        <dbReference type="ARBA" id="ARBA00022840"/>
    </source>
</evidence>
<keyword evidence="13" id="KW-0812">Transmembrane</keyword>
<dbReference type="Gene3D" id="3.30.565.10">
    <property type="entry name" value="Histidine kinase-like ATPase, C-terminal domain"/>
    <property type="match status" value="1"/>
</dbReference>